<comment type="similarity">
    <text evidence="1">Belongs to the YciI family.</text>
</comment>
<dbReference type="Gene3D" id="3.30.70.1060">
    <property type="entry name" value="Dimeric alpha+beta barrel"/>
    <property type="match status" value="1"/>
</dbReference>
<sequence length="93" mass="10641">MKKFLLITVGFDQPTPEIMEEWNKWFASIKDKMTEQVGLMNGAEVTKDSVKDLPFDHDALTGYVVIEAESREEAIEIAKECPMITSTLVYEIR</sequence>
<dbReference type="EMBL" id="JAGQLJ010000043">
    <property type="protein sequence ID" value="MCA9381033.1"/>
    <property type="molecule type" value="Genomic_DNA"/>
</dbReference>
<reference evidence="3" key="2">
    <citation type="journal article" date="2021" name="Microbiome">
        <title>Successional dynamics and alternative stable states in a saline activated sludge microbial community over 9 years.</title>
        <authorList>
            <person name="Wang Y."/>
            <person name="Ye J."/>
            <person name="Ju F."/>
            <person name="Liu L."/>
            <person name="Boyd J.A."/>
            <person name="Deng Y."/>
            <person name="Parks D.H."/>
            <person name="Jiang X."/>
            <person name="Yin X."/>
            <person name="Woodcroft B.J."/>
            <person name="Tyson G.W."/>
            <person name="Hugenholtz P."/>
            <person name="Polz M.F."/>
            <person name="Zhang T."/>
        </authorList>
    </citation>
    <scope>NUCLEOTIDE SEQUENCE</scope>
    <source>
        <strain evidence="3">HKST-UBA13</strain>
    </source>
</reference>
<gene>
    <name evidence="3" type="ORF">KC678_02105</name>
</gene>
<dbReference type="Proteomes" id="UP000775877">
    <property type="component" value="Unassembled WGS sequence"/>
</dbReference>
<proteinExistence type="inferred from homology"/>
<comment type="caution">
    <text evidence="3">The sequence shown here is derived from an EMBL/GenBank/DDBJ whole genome shotgun (WGS) entry which is preliminary data.</text>
</comment>
<dbReference type="InterPro" id="IPR011008">
    <property type="entry name" value="Dimeric_a/b-barrel"/>
</dbReference>
<dbReference type="InterPro" id="IPR005545">
    <property type="entry name" value="YCII"/>
</dbReference>
<evidence type="ECO:0000259" key="2">
    <source>
        <dbReference type="Pfam" id="PF03795"/>
    </source>
</evidence>
<dbReference type="SUPFAM" id="SSF54909">
    <property type="entry name" value="Dimeric alpha+beta barrel"/>
    <property type="match status" value="1"/>
</dbReference>
<feature type="domain" description="YCII-related" evidence="2">
    <location>
        <begin position="52"/>
        <end position="89"/>
    </location>
</feature>
<dbReference type="AlphaFoldDB" id="A0A955L1A8"/>
<dbReference type="Pfam" id="PF03795">
    <property type="entry name" value="YCII"/>
    <property type="match status" value="1"/>
</dbReference>
<name>A0A955L1A8_9BACT</name>
<evidence type="ECO:0000256" key="1">
    <source>
        <dbReference type="ARBA" id="ARBA00007689"/>
    </source>
</evidence>
<evidence type="ECO:0000313" key="3">
    <source>
        <dbReference type="EMBL" id="MCA9381033.1"/>
    </source>
</evidence>
<accession>A0A955L1A8</accession>
<reference evidence="3" key="1">
    <citation type="submission" date="2020-04" db="EMBL/GenBank/DDBJ databases">
        <authorList>
            <person name="Zhang T."/>
        </authorList>
    </citation>
    <scope>NUCLEOTIDE SEQUENCE</scope>
    <source>
        <strain evidence="3">HKST-UBA13</strain>
    </source>
</reference>
<organism evidence="3 4">
    <name type="scientific">Candidatus Dojkabacteria bacterium</name>
    <dbReference type="NCBI Taxonomy" id="2099670"/>
    <lineage>
        <taxon>Bacteria</taxon>
        <taxon>Candidatus Dojkabacteria</taxon>
    </lineage>
</organism>
<protein>
    <recommendedName>
        <fullName evidence="2">YCII-related domain-containing protein</fullName>
    </recommendedName>
</protein>
<evidence type="ECO:0000313" key="4">
    <source>
        <dbReference type="Proteomes" id="UP000775877"/>
    </source>
</evidence>